<reference evidence="3 4" key="1">
    <citation type="submission" date="2020-05" db="EMBL/GenBank/DDBJ databases">
        <title>Complete genome sequencing of Campylobacter and Arcobacter type strains.</title>
        <authorList>
            <person name="Miller W.G."/>
            <person name="Yee E."/>
        </authorList>
    </citation>
    <scope>NUCLEOTIDE SEQUENCE [LARGE SCALE GENOMIC DNA]</scope>
    <source>
        <strain evidence="3 4">LMG 26156</strain>
    </source>
</reference>
<keyword evidence="1" id="KW-0175">Coiled coil</keyword>
<dbReference type="PANTHER" id="PTHR30105:SF2">
    <property type="entry name" value="DIVERGENT POLYSACCHARIDE DEACETYLASE SUPERFAMILY"/>
    <property type="match status" value="1"/>
</dbReference>
<keyword evidence="2" id="KW-0472">Membrane</keyword>
<dbReference type="CDD" id="cd10936">
    <property type="entry name" value="CE4_DAC2"/>
    <property type="match status" value="1"/>
</dbReference>
<name>A0AAE7B7C2_9BACT</name>
<evidence type="ECO:0000256" key="1">
    <source>
        <dbReference type="SAM" id="Coils"/>
    </source>
</evidence>
<dbReference type="GO" id="GO:0005975">
    <property type="term" value="P:carbohydrate metabolic process"/>
    <property type="evidence" value="ECO:0007669"/>
    <property type="project" value="InterPro"/>
</dbReference>
<dbReference type="PANTHER" id="PTHR30105">
    <property type="entry name" value="UNCHARACTERIZED YIBQ-RELATED"/>
    <property type="match status" value="1"/>
</dbReference>
<evidence type="ECO:0000256" key="2">
    <source>
        <dbReference type="SAM" id="Phobius"/>
    </source>
</evidence>
<evidence type="ECO:0000313" key="3">
    <source>
        <dbReference type="EMBL" id="QKF65946.1"/>
    </source>
</evidence>
<organism evidence="3 4">
    <name type="scientific">Arcobacter venerupis</name>
    <dbReference type="NCBI Taxonomy" id="1054033"/>
    <lineage>
        <taxon>Bacteria</taxon>
        <taxon>Pseudomonadati</taxon>
        <taxon>Campylobacterota</taxon>
        <taxon>Epsilonproteobacteria</taxon>
        <taxon>Campylobacterales</taxon>
        <taxon>Arcobacteraceae</taxon>
        <taxon>Arcobacter</taxon>
    </lineage>
</organism>
<protein>
    <submittedName>
        <fullName evidence="3">Divergent polysaccharide deacetylase</fullName>
    </submittedName>
</protein>
<feature type="transmembrane region" description="Helical" evidence="2">
    <location>
        <begin position="21"/>
        <end position="44"/>
    </location>
</feature>
<dbReference type="Pfam" id="PF04748">
    <property type="entry name" value="Polysacc_deac_2"/>
    <property type="match status" value="1"/>
</dbReference>
<dbReference type="Gene3D" id="3.20.20.370">
    <property type="entry name" value="Glycoside hydrolase/deacetylase"/>
    <property type="match status" value="1"/>
</dbReference>
<sequence>MNQKKPRKKSQKKTNNFSNKKLLNIFLVIFLIAFLASIASYFTIKNKDTIKNIPEEINAKTQEIDKKNQEEKKEVLLPKINDIKDFKEQKPEDFFEEKFDISEEHKFEEYTKELEKVIEDKIESEESINKENEIIQKKVQEIKDEKLKDKEKLEDKNIKDSNSIKKESKDSTKTSDKIDDKSIITKKDTFTYDKKSKPKIAIVIDDVTTQAQKDKILALGYKTNMSFLPPTNVHPDSAKIAQNLSFYMIHFPMQASSAFKGPEINTLNVNDSYETIEKRVKQLRAWYPNAIYTNNHTGSVFTENDEAVDKLFRALKKYNFIFVDSRTSAKSVVKKYAKKYNMPYIVRNTFIDNDRNFSAIQNQLKKAIEIAKKQGYAIAIGHPHNITLEVLKESKSLLKDVEPIFIYQLPYL</sequence>
<dbReference type="InterPro" id="IPR011330">
    <property type="entry name" value="Glyco_hydro/deAcase_b/a-brl"/>
</dbReference>
<dbReference type="EMBL" id="CP053840">
    <property type="protein sequence ID" value="QKF65946.1"/>
    <property type="molecule type" value="Genomic_DNA"/>
</dbReference>
<keyword evidence="2" id="KW-0812">Transmembrane</keyword>
<dbReference type="RefSeq" id="WP_128359232.1">
    <property type="nucleotide sequence ID" value="NZ_CP053840.1"/>
</dbReference>
<dbReference type="AlphaFoldDB" id="A0AAE7B7C2"/>
<accession>A0AAE7B7C2</accession>
<keyword evidence="2" id="KW-1133">Transmembrane helix</keyword>
<dbReference type="SUPFAM" id="SSF88713">
    <property type="entry name" value="Glycoside hydrolase/deacetylase"/>
    <property type="match status" value="1"/>
</dbReference>
<keyword evidence="4" id="KW-1185">Reference proteome</keyword>
<feature type="coiled-coil region" evidence="1">
    <location>
        <begin position="107"/>
        <end position="156"/>
    </location>
</feature>
<evidence type="ECO:0000313" key="4">
    <source>
        <dbReference type="Proteomes" id="UP000503482"/>
    </source>
</evidence>
<dbReference type="Proteomes" id="UP000503482">
    <property type="component" value="Chromosome"/>
</dbReference>
<proteinExistence type="predicted"/>
<dbReference type="KEGG" id="avp:AVENP_0372"/>
<dbReference type="InterPro" id="IPR006837">
    <property type="entry name" value="Divergent_DAC"/>
</dbReference>
<gene>
    <name evidence="3" type="ORF">AVENP_0372</name>
</gene>